<protein>
    <submittedName>
        <fullName evidence="1">Uncharacterized protein</fullName>
    </submittedName>
</protein>
<gene>
    <name evidence="1" type="ORF">BJ960_000134</name>
</gene>
<dbReference type="EMBL" id="JACCBD010000001">
    <property type="protein sequence ID" value="NYD25331.1"/>
    <property type="molecule type" value="Genomic_DNA"/>
</dbReference>
<keyword evidence="2" id="KW-1185">Reference proteome</keyword>
<proteinExistence type="predicted"/>
<evidence type="ECO:0000313" key="2">
    <source>
        <dbReference type="Proteomes" id="UP000586095"/>
    </source>
</evidence>
<name>A0A852QVI0_9MICO</name>
<reference evidence="1 2" key="1">
    <citation type="submission" date="2020-07" db="EMBL/GenBank/DDBJ databases">
        <title>Sequencing the genomes of 1000 actinobacteria strains.</title>
        <authorList>
            <person name="Klenk H.-P."/>
        </authorList>
    </citation>
    <scope>NUCLEOTIDE SEQUENCE [LARGE SCALE GENOMIC DNA]</scope>
    <source>
        <strain evidence="1 2">DSM 17380</strain>
    </source>
</reference>
<dbReference type="Proteomes" id="UP000586095">
    <property type="component" value="Unassembled WGS sequence"/>
</dbReference>
<accession>A0A852QVI0</accession>
<comment type="caution">
    <text evidence="1">The sequence shown here is derived from an EMBL/GenBank/DDBJ whole genome shotgun (WGS) entry which is preliminary data.</text>
</comment>
<dbReference type="AlphaFoldDB" id="A0A852QVI0"/>
<sequence length="169" mass="18056">MTWLRRNRIALIALAVLLPVTAGVMSWSAWSGYRSNQPTERAPIAGGAVNYAGAIIGPAEPTELDAAAHGLPAGTRLIRIVLPVSPAAGERATCQTPELWDRGGERRWAERSDAIGAEPLDRVTACTSEESPYELVLDYVVPDDARELSLAVLSPAELPVFAEIPIISS</sequence>
<dbReference type="RefSeq" id="WP_185985842.1">
    <property type="nucleotide sequence ID" value="NZ_BAAALZ010000003.1"/>
</dbReference>
<organism evidence="1 2">
    <name type="scientific">Leucobacter aridicollis</name>
    <dbReference type="NCBI Taxonomy" id="283878"/>
    <lineage>
        <taxon>Bacteria</taxon>
        <taxon>Bacillati</taxon>
        <taxon>Actinomycetota</taxon>
        <taxon>Actinomycetes</taxon>
        <taxon>Micrococcales</taxon>
        <taxon>Microbacteriaceae</taxon>
        <taxon>Leucobacter</taxon>
    </lineage>
</organism>
<evidence type="ECO:0000313" key="1">
    <source>
        <dbReference type="EMBL" id="NYD25331.1"/>
    </source>
</evidence>